<sequence>MKDLQKLEDNIRQQIARYFSTYGETSIGHESRSDLFELISHEFTVHKHQSKWDGIYEIDTK</sequence>
<protein>
    <submittedName>
        <fullName evidence="1">Uncharacterized protein</fullName>
    </submittedName>
</protein>
<name>A0A382GF00_9ZZZZ</name>
<evidence type="ECO:0000313" key="1">
    <source>
        <dbReference type="EMBL" id="SVB73187.1"/>
    </source>
</evidence>
<reference evidence="1" key="1">
    <citation type="submission" date="2018-05" db="EMBL/GenBank/DDBJ databases">
        <authorList>
            <person name="Lanie J.A."/>
            <person name="Ng W.-L."/>
            <person name="Kazmierczak K.M."/>
            <person name="Andrzejewski T.M."/>
            <person name="Davidsen T.M."/>
            <person name="Wayne K.J."/>
            <person name="Tettelin H."/>
            <person name="Glass J.I."/>
            <person name="Rusch D."/>
            <person name="Podicherti R."/>
            <person name="Tsui H.-C.T."/>
            <person name="Winkler M.E."/>
        </authorList>
    </citation>
    <scope>NUCLEOTIDE SEQUENCE</scope>
</reference>
<dbReference type="EMBL" id="UINC01054912">
    <property type="protein sequence ID" value="SVB73187.1"/>
    <property type="molecule type" value="Genomic_DNA"/>
</dbReference>
<accession>A0A382GF00</accession>
<gene>
    <name evidence="1" type="ORF">METZ01_LOCUS226041</name>
</gene>
<proteinExistence type="predicted"/>
<dbReference type="AlphaFoldDB" id="A0A382GF00"/>
<organism evidence="1">
    <name type="scientific">marine metagenome</name>
    <dbReference type="NCBI Taxonomy" id="408172"/>
    <lineage>
        <taxon>unclassified sequences</taxon>
        <taxon>metagenomes</taxon>
        <taxon>ecological metagenomes</taxon>
    </lineage>
</organism>